<protein>
    <submittedName>
        <fullName evidence="9">Nicotinamide mononucleotide transporter</fullName>
    </submittedName>
</protein>
<evidence type="ECO:0000256" key="2">
    <source>
        <dbReference type="ARBA" id="ARBA00006669"/>
    </source>
</evidence>
<dbReference type="NCBIfam" id="TIGR01528">
    <property type="entry name" value="NMN_trans_PnuC"/>
    <property type="match status" value="1"/>
</dbReference>
<evidence type="ECO:0000256" key="7">
    <source>
        <dbReference type="ARBA" id="ARBA00023136"/>
    </source>
</evidence>
<feature type="transmembrane region" description="Helical" evidence="8">
    <location>
        <begin position="71"/>
        <end position="96"/>
    </location>
</feature>
<dbReference type="GO" id="GO:0034257">
    <property type="term" value="F:nicotinamide riboside transmembrane transporter activity"/>
    <property type="evidence" value="ECO:0007669"/>
    <property type="project" value="InterPro"/>
</dbReference>
<dbReference type="Proteomes" id="UP000248764">
    <property type="component" value="Unassembled WGS sequence"/>
</dbReference>
<evidence type="ECO:0000256" key="5">
    <source>
        <dbReference type="ARBA" id="ARBA00022692"/>
    </source>
</evidence>
<feature type="transmembrane region" description="Helical" evidence="8">
    <location>
        <begin position="20"/>
        <end position="37"/>
    </location>
</feature>
<evidence type="ECO:0000256" key="4">
    <source>
        <dbReference type="ARBA" id="ARBA00022475"/>
    </source>
</evidence>
<feature type="transmembrane region" description="Helical" evidence="8">
    <location>
        <begin position="103"/>
        <end position="124"/>
    </location>
</feature>
<comment type="similarity">
    <text evidence="2">Belongs to the nicotinamide ribonucleoside (NR) uptake permease (TC 4.B.1) family.</text>
</comment>
<evidence type="ECO:0000313" key="9">
    <source>
        <dbReference type="EMBL" id="PZF83747.1"/>
    </source>
</evidence>
<keyword evidence="3" id="KW-0813">Transport</keyword>
<comment type="subcellular location">
    <subcellularLocation>
        <location evidence="1">Cell membrane</location>
        <topology evidence="1">Multi-pass membrane protein</topology>
    </subcellularLocation>
</comment>
<dbReference type="PANTHER" id="PTHR36122:SF2">
    <property type="entry name" value="NICOTINAMIDE RIBOSIDE TRANSPORTER PNUC"/>
    <property type="match status" value="1"/>
</dbReference>
<evidence type="ECO:0000256" key="8">
    <source>
        <dbReference type="SAM" id="Phobius"/>
    </source>
</evidence>
<keyword evidence="5 8" id="KW-0812">Transmembrane</keyword>
<comment type="caution">
    <text evidence="9">The sequence shown here is derived from an EMBL/GenBank/DDBJ whole genome shotgun (WGS) entry which is preliminary data.</text>
</comment>
<evidence type="ECO:0000313" key="10">
    <source>
        <dbReference type="Proteomes" id="UP000248764"/>
    </source>
</evidence>
<proteinExistence type="inferred from homology"/>
<keyword evidence="7 8" id="KW-0472">Membrane</keyword>
<dbReference type="EMBL" id="POTW01000022">
    <property type="protein sequence ID" value="PZF83747.1"/>
    <property type="molecule type" value="Genomic_DNA"/>
</dbReference>
<name>A0A2W2C6M7_9ACTN</name>
<evidence type="ECO:0000256" key="3">
    <source>
        <dbReference type="ARBA" id="ARBA00022448"/>
    </source>
</evidence>
<feature type="transmembrane region" description="Helical" evidence="8">
    <location>
        <begin position="176"/>
        <end position="193"/>
    </location>
</feature>
<reference evidence="9 10" key="1">
    <citation type="submission" date="2018-01" db="EMBL/GenBank/DDBJ databases">
        <title>Draft genome sequence of Jiangella sp. GTF31.</title>
        <authorList>
            <person name="Sahin N."/>
            <person name="Ay H."/>
            <person name="Saygin H."/>
        </authorList>
    </citation>
    <scope>NUCLEOTIDE SEQUENCE [LARGE SCALE GENOMIC DNA]</scope>
    <source>
        <strain evidence="9 10">GTF31</strain>
    </source>
</reference>
<gene>
    <name evidence="9" type="ORF">C1I92_11585</name>
</gene>
<dbReference type="InterPro" id="IPR006419">
    <property type="entry name" value="NMN_transpt_PnuC"/>
</dbReference>
<keyword evidence="4" id="KW-1003">Cell membrane</keyword>
<dbReference type="PANTHER" id="PTHR36122">
    <property type="entry name" value="NICOTINAMIDE RIBOSIDE TRANSPORTER PNUC"/>
    <property type="match status" value="1"/>
</dbReference>
<sequence length="211" mass="22458">MMIDWLQSPAWTAFGAPTSRAELLGFLTGAACVWLVGRQSLWNWPVGIANNLLWIALFASAGLYADSGLQVVYIGLAVWGWWNWLNGGGAAALPVTGVTGREWAGLAVAGVAGTATLTVALAAWTPSTVPFWDAVTTVLSLLATWGQARKRWQSWLLWIAADLVYVPLYLHKGLTLTALLYAGFLGLCVAGLVRWRTSMAGTSATVPVPAG</sequence>
<keyword evidence="10" id="KW-1185">Reference proteome</keyword>
<dbReference type="AlphaFoldDB" id="A0A2W2C6M7"/>
<evidence type="ECO:0000256" key="6">
    <source>
        <dbReference type="ARBA" id="ARBA00022989"/>
    </source>
</evidence>
<dbReference type="GO" id="GO:0005886">
    <property type="term" value="C:plasma membrane"/>
    <property type="evidence" value="ECO:0007669"/>
    <property type="project" value="UniProtKB-SubCell"/>
</dbReference>
<organism evidence="9 10">
    <name type="scientific">Jiangella anatolica</name>
    <dbReference type="NCBI Taxonomy" id="2670374"/>
    <lineage>
        <taxon>Bacteria</taxon>
        <taxon>Bacillati</taxon>
        <taxon>Actinomycetota</taxon>
        <taxon>Actinomycetes</taxon>
        <taxon>Jiangellales</taxon>
        <taxon>Jiangellaceae</taxon>
        <taxon>Jiangella</taxon>
    </lineage>
</organism>
<accession>A0A2W2C6M7</accession>
<feature type="transmembrane region" description="Helical" evidence="8">
    <location>
        <begin position="44"/>
        <end position="65"/>
    </location>
</feature>
<keyword evidence="6 8" id="KW-1133">Transmembrane helix</keyword>
<evidence type="ECO:0000256" key="1">
    <source>
        <dbReference type="ARBA" id="ARBA00004651"/>
    </source>
</evidence>
<dbReference type="Pfam" id="PF04973">
    <property type="entry name" value="NMN_transporter"/>
    <property type="match status" value="1"/>
</dbReference>